<organism evidence="1 2">
    <name type="scientific">Steinernema carpocapsae</name>
    <name type="common">Entomopathogenic nematode</name>
    <dbReference type="NCBI Taxonomy" id="34508"/>
    <lineage>
        <taxon>Eukaryota</taxon>
        <taxon>Metazoa</taxon>
        <taxon>Ecdysozoa</taxon>
        <taxon>Nematoda</taxon>
        <taxon>Chromadorea</taxon>
        <taxon>Rhabditida</taxon>
        <taxon>Tylenchina</taxon>
        <taxon>Panagrolaimomorpha</taxon>
        <taxon>Strongyloidoidea</taxon>
        <taxon>Steinernematidae</taxon>
        <taxon>Steinernema</taxon>
    </lineage>
</organism>
<keyword evidence="2" id="KW-1185">Reference proteome</keyword>
<name>A0A4U5MII8_STECR</name>
<reference evidence="1 2" key="1">
    <citation type="journal article" date="2015" name="Genome Biol.">
        <title>Comparative genomics of Steinernema reveals deeply conserved gene regulatory networks.</title>
        <authorList>
            <person name="Dillman A.R."/>
            <person name="Macchietto M."/>
            <person name="Porter C.F."/>
            <person name="Rogers A."/>
            <person name="Williams B."/>
            <person name="Antoshechkin I."/>
            <person name="Lee M.M."/>
            <person name="Goodwin Z."/>
            <person name="Lu X."/>
            <person name="Lewis E.E."/>
            <person name="Goodrich-Blair H."/>
            <person name="Stock S.P."/>
            <person name="Adams B.J."/>
            <person name="Sternberg P.W."/>
            <person name="Mortazavi A."/>
        </authorList>
    </citation>
    <scope>NUCLEOTIDE SEQUENCE [LARGE SCALE GENOMIC DNA]</scope>
    <source>
        <strain evidence="1 2">ALL</strain>
    </source>
</reference>
<protein>
    <submittedName>
        <fullName evidence="1">Uncharacterized protein</fullName>
    </submittedName>
</protein>
<accession>A0A4U5MII8</accession>
<evidence type="ECO:0000313" key="2">
    <source>
        <dbReference type="Proteomes" id="UP000298663"/>
    </source>
</evidence>
<dbReference type="EMBL" id="AZBU02000007">
    <property type="protein sequence ID" value="TKR69168.1"/>
    <property type="molecule type" value="Genomic_DNA"/>
</dbReference>
<comment type="caution">
    <text evidence="1">The sequence shown here is derived from an EMBL/GenBank/DDBJ whole genome shotgun (WGS) entry which is preliminary data.</text>
</comment>
<dbReference type="AlphaFoldDB" id="A0A4U5MII8"/>
<proteinExistence type="predicted"/>
<reference evidence="1 2" key="2">
    <citation type="journal article" date="2019" name="G3 (Bethesda)">
        <title>Hybrid Assembly of the Genome of the Entomopathogenic Nematode Steinernema carpocapsae Identifies the X-Chromosome.</title>
        <authorList>
            <person name="Serra L."/>
            <person name="Macchietto M."/>
            <person name="Macias-Munoz A."/>
            <person name="McGill C.J."/>
            <person name="Rodriguez I.M."/>
            <person name="Rodriguez B."/>
            <person name="Murad R."/>
            <person name="Mortazavi A."/>
        </authorList>
    </citation>
    <scope>NUCLEOTIDE SEQUENCE [LARGE SCALE GENOMIC DNA]</scope>
    <source>
        <strain evidence="1 2">ALL</strain>
    </source>
</reference>
<dbReference type="Proteomes" id="UP000298663">
    <property type="component" value="Unassembled WGS sequence"/>
</dbReference>
<evidence type="ECO:0000313" key="1">
    <source>
        <dbReference type="EMBL" id="TKR69168.1"/>
    </source>
</evidence>
<sequence length="124" mass="14149">MDSLFVEVNHVDIGRNWQNPADQRAYNANFRVIASLFSVAGFQVHTHPNTRLEVSKVEMLERFLPCILSYTNFTCELVLMDMADPKIYEVVMVHCHCKIAVGQFRGDHEEVVSKILELPNAGLE</sequence>
<gene>
    <name evidence="1" type="ORF">L596_021357</name>
</gene>